<dbReference type="InterPro" id="IPR058245">
    <property type="entry name" value="NreC/VraR/RcsB-like_REC"/>
</dbReference>
<keyword evidence="1 5" id="KW-0597">Phosphoprotein</keyword>
<reference evidence="8 9" key="1">
    <citation type="submission" date="2019-04" db="EMBL/GenBank/DDBJ databases">
        <title>Draft genome sequence of Gemmobacter aestuarii sp. nov.</title>
        <authorList>
            <person name="Hameed A."/>
            <person name="Lin S.-Y."/>
            <person name="Shahina M."/>
            <person name="Lai W.-A."/>
            <person name="Young C.-C."/>
        </authorList>
    </citation>
    <scope>NUCLEOTIDE SEQUENCE [LARGE SCALE GENOMIC DNA]</scope>
    <source>
        <strain evidence="8 9">CC-PW-75</strain>
    </source>
</reference>
<keyword evidence="2" id="KW-0805">Transcription regulation</keyword>
<dbReference type="SUPFAM" id="SSF46894">
    <property type="entry name" value="C-terminal effector domain of the bipartite response regulators"/>
    <property type="match status" value="1"/>
</dbReference>
<keyword evidence="3" id="KW-0238">DNA-binding</keyword>
<dbReference type="CDD" id="cd06170">
    <property type="entry name" value="LuxR_C_like"/>
    <property type="match status" value="1"/>
</dbReference>
<dbReference type="OrthoDB" id="3679796at2"/>
<protein>
    <submittedName>
        <fullName evidence="8">Response regulator transcription factor</fullName>
    </submittedName>
</protein>
<dbReference type="GO" id="GO:0003677">
    <property type="term" value="F:DNA binding"/>
    <property type="evidence" value="ECO:0007669"/>
    <property type="project" value="UniProtKB-KW"/>
</dbReference>
<dbReference type="Gene3D" id="3.40.50.2300">
    <property type="match status" value="1"/>
</dbReference>
<dbReference type="SMART" id="SM00421">
    <property type="entry name" value="HTH_LUXR"/>
    <property type="match status" value="1"/>
</dbReference>
<dbReference type="Pfam" id="PF00072">
    <property type="entry name" value="Response_reg"/>
    <property type="match status" value="1"/>
</dbReference>
<dbReference type="PRINTS" id="PR00038">
    <property type="entry name" value="HTHLUXR"/>
</dbReference>
<proteinExistence type="predicted"/>
<evidence type="ECO:0000259" key="6">
    <source>
        <dbReference type="PROSITE" id="PS50043"/>
    </source>
</evidence>
<feature type="domain" description="HTH luxR-type" evidence="6">
    <location>
        <begin position="137"/>
        <end position="202"/>
    </location>
</feature>
<dbReference type="InterPro" id="IPR039420">
    <property type="entry name" value="WalR-like"/>
</dbReference>
<evidence type="ECO:0000256" key="5">
    <source>
        <dbReference type="PROSITE-ProRule" id="PRU00169"/>
    </source>
</evidence>
<feature type="modified residue" description="4-aspartylphosphate" evidence="5">
    <location>
        <position position="53"/>
    </location>
</feature>
<dbReference type="InterPro" id="IPR000792">
    <property type="entry name" value="Tscrpt_reg_LuxR_C"/>
</dbReference>
<dbReference type="SUPFAM" id="SSF52172">
    <property type="entry name" value="CheY-like"/>
    <property type="match status" value="1"/>
</dbReference>
<dbReference type="CDD" id="cd17535">
    <property type="entry name" value="REC_NarL-like"/>
    <property type="match status" value="1"/>
</dbReference>
<dbReference type="PANTHER" id="PTHR43214">
    <property type="entry name" value="TWO-COMPONENT RESPONSE REGULATOR"/>
    <property type="match status" value="1"/>
</dbReference>
<keyword evidence="9" id="KW-1185">Reference proteome</keyword>
<accession>A0A4S3MM22</accession>
<dbReference type="InterPro" id="IPR001789">
    <property type="entry name" value="Sig_transdc_resp-reg_receiver"/>
</dbReference>
<organism evidence="8 9">
    <name type="scientific">Aliigemmobacter aestuarii</name>
    <dbReference type="NCBI Taxonomy" id="1445661"/>
    <lineage>
        <taxon>Bacteria</taxon>
        <taxon>Pseudomonadati</taxon>
        <taxon>Pseudomonadota</taxon>
        <taxon>Alphaproteobacteria</taxon>
        <taxon>Rhodobacterales</taxon>
        <taxon>Paracoccaceae</taxon>
        <taxon>Aliigemmobacter</taxon>
    </lineage>
</organism>
<dbReference type="PANTHER" id="PTHR43214:SF41">
    <property type="entry name" value="NITRATE_NITRITE RESPONSE REGULATOR PROTEIN NARP"/>
    <property type="match status" value="1"/>
</dbReference>
<comment type="caution">
    <text evidence="8">The sequence shown here is derived from an EMBL/GenBank/DDBJ whole genome shotgun (WGS) entry which is preliminary data.</text>
</comment>
<feature type="domain" description="Response regulatory" evidence="7">
    <location>
        <begin position="2"/>
        <end position="118"/>
    </location>
</feature>
<gene>
    <name evidence="8" type="ORF">E7811_14700</name>
</gene>
<dbReference type="PROSITE" id="PS50043">
    <property type="entry name" value="HTH_LUXR_2"/>
    <property type="match status" value="1"/>
</dbReference>
<keyword evidence="4" id="KW-0804">Transcription</keyword>
<dbReference type="Pfam" id="PF00196">
    <property type="entry name" value="GerE"/>
    <property type="match status" value="1"/>
</dbReference>
<dbReference type="InterPro" id="IPR011006">
    <property type="entry name" value="CheY-like_superfamily"/>
</dbReference>
<dbReference type="InterPro" id="IPR016032">
    <property type="entry name" value="Sig_transdc_resp-reg_C-effctor"/>
</dbReference>
<dbReference type="Proteomes" id="UP000309450">
    <property type="component" value="Unassembled WGS sequence"/>
</dbReference>
<dbReference type="AlphaFoldDB" id="A0A4S3MM22"/>
<evidence type="ECO:0000256" key="3">
    <source>
        <dbReference type="ARBA" id="ARBA00023125"/>
    </source>
</evidence>
<dbReference type="GO" id="GO:0000160">
    <property type="term" value="P:phosphorelay signal transduction system"/>
    <property type="evidence" value="ECO:0007669"/>
    <property type="project" value="InterPro"/>
</dbReference>
<evidence type="ECO:0000256" key="2">
    <source>
        <dbReference type="ARBA" id="ARBA00023015"/>
    </source>
</evidence>
<evidence type="ECO:0000256" key="4">
    <source>
        <dbReference type="ARBA" id="ARBA00023163"/>
    </source>
</evidence>
<dbReference type="EMBL" id="SSND01000004">
    <property type="protein sequence ID" value="THD82311.1"/>
    <property type="molecule type" value="Genomic_DNA"/>
</dbReference>
<dbReference type="PROSITE" id="PS50110">
    <property type="entry name" value="RESPONSE_REGULATORY"/>
    <property type="match status" value="1"/>
</dbReference>
<dbReference type="GO" id="GO:0006355">
    <property type="term" value="P:regulation of DNA-templated transcription"/>
    <property type="evidence" value="ECO:0007669"/>
    <property type="project" value="InterPro"/>
</dbReference>
<dbReference type="SMART" id="SM00448">
    <property type="entry name" value="REC"/>
    <property type="match status" value="1"/>
</dbReference>
<evidence type="ECO:0000256" key="1">
    <source>
        <dbReference type="ARBA" id="ARBA00022553"/>
    </source>
</evidence>
<evidence type="ECO:0000313" key="9">
    <source>
        <dbReference type="Proteomes" id="UP000309450"/>
    </source>
</evidence>
<evidence type="ECO:0000259" key="7">
    <source>
        <dbReference type="PROSITE" id="PS50110"/>
    </source>
</evidence>
<name>A0A4S3MM22_9RHOB</name>
<sequence length="204" mass="22073">MRILIADDHQLVRDAIAGFLRQEPDFMVDLAADFAEALALARQADDLDVILLDWTMPGMNGLEGLAAMRAARPGTPVAILSGTAPRSVADAVLAAGAAGFLPKTMSTRTLIAAVRFMVAGEVYAPMEMLTEREAPTATLAGAQLTERETEVLRYLCEGLANKEIARRIDLQEVTVKLHVKTLYRKIGARNRTHAAMLAKQAGLF</sequence>
<evidence type="ECO:0000313" key="8">
    <source>
        <dbReference type="EMBL" id="THD82311.1"/>
    </source>
</evidence>